<gene>
    <name evidence="2" type="ORF">EM808_18585</name>
</gene>
<sequence length="93" mass="10432">MLEMILSGGVLVASYIVFLKTNIGAKWTIWKSIGLSILVILLSMLLFVFTGGKFYLVVIVPTIICAVFVTVSFQRYINNVQKIIAEKYANREV</sequence>
<protein>
    <submittedName>
        <fullName evidence="2">Uncharacterized protein</fullName>
    </submittedName>
</protein>
<dbReference type="RefSeq" id="WP_127739707.1">
    <property type="nucleotide sequence ID" value="NZ_CP102590.1"/>
</dbReference>
<proteinExistence type="predicted"/>
<keyword evidence="1" id="KW-1133">Transmembrane helix</keyword>
<keyword evidence="1" id="KW-0472">Membrane</keyword>
<dbReference type="EMBL" id="RZTZ01000008">
    <property type="protein sequence ID" value="RVT59927.1"/>
    <property type="molecule type" value="Genomic_DNA"/>
</dbReference>
<dbReference type="AlphaFoldDB" id="A0A437K7X0"/>
<reference evidence="2 3" key="1">
    <citation type="submission" date="2019-01" db="EMBL/GenBank/DDBJ databases">
        <title>Bacillus sp. M5HDSG1-1, whole genome shotgun sequence.</title>
        <authorList>
            <person name="Tuo L."/>
        </authorList>
    </citation>
    <scope>NUCLEOTIDE SEQUENCE [LARGE SCALE GENOMIC DNA]</scope>
    <source>
        <strain evidence="2 3">M5HDSG1-1</strain>
    </source>
</reference>
<feature type="transmembrane region" description="Helical" evidence="1">
    <location>
        <begin position="6"/>
        <end position="23"/>
    </location>
</feature>
<evidence type="ECO:0000313" key="2">
    <source>
        <dbReference type="EMBL" id="RVT59927.1"/>
    </source>
</evidence>
<keyword evidence="1" id="KW-0812">Transmembrane</keyword>
<feature type="transmembrane region" description="Helical" evidence="1">
    <location>
        <begin position="54"/>
        <end position="73"/>
    </location>
</feature>
<dbReference type="Proteomes" id="UP000288024">
    <property type="component" value="Unassembled WGS sequence"/>
</dbReference>
<evidence type="ECO:0000313" key="3">
    <source>
        <dbReference type="Proteomes" id="UP000288024"/>
    </source>
</evidence>
<name>A0A437K7X0_9BACI</name>
<comment type="caution">
    <text evidence="2">The sequence shown here is derived from an EMBL/GenBank/DDBJ whole genome shotgun (WGS) entry which is preliminary data.</text>
</comment>
<organism evidence="2 3">
    <name type="scientific">Niallia taxi</name>
    <dbReference type="NCBI Taxonomy" id="2499688"/>
    <lineage>
        <taxon>Bacteria</taxon>
        <taxon>Bacillati</taxon>
        <taxon>Bacillota</taxon>
        <taxon>Bacilli</taxon>
        <taxon>Bacillales</taxon>
        <taxon>Bacillaceae</taxon>
        <taxon>Niallia</taxon>
    </lineage>
</organism>
<accession>A0A437K7X0</accession>
<feature type="transmembrane region" description="Helical" evidence="1">
    <location>
        <begin position="30"/>
        <end position="48"/>
    </location>
</feature>
<evidence type="ECO:0000256" key="1">
    <source>
        <dbReference type="SAM" id="Phobius"/>
    </source>
</evidence>
<keyword evidence="3" id="KW-1185">Reference proteome</keyword>